<keyword evidence="4" id="KW-1185">Reference proteome</keyword>
<gene>
    <name evidence="3" type="ORF">HXX76_006587</name>
</gene>
<dbReference type="EMBL" id="JAEHOC010000013">
    <property type="protein sequence ID" value="KAG2436276.1"/>
    <property type="molecule type" value="Genomic_DNA"/>
</dbReference>
<proteinExistence type="predicted"/>
<dbReference type="SUPFAM" id="SSF51905">
    <property type="entry name" value="FAD/NAD(P)-binding domain"/>
    <property type="match status" value="1"/>
</dbReference>
<dbReference type="OrthoDB" id="547145at2759"/>
<dbReference type="AlphaFoldDB" id="A0A835T2R4"/>
<name>A0A835T2R4_CHLIN</name>
<feature type="region of interest" description="Disordered" evidence="1">
    <location>
        <begin position="215"/>
        <end position="235"/>
    </location>
</feature>
<dbReference type="PANTHER" id="PTHR13847:SF261">
    <property type="entry name" value="FAD-DEPENDENT OXIDOREDUCTASE FAMILY PROTEIN"/>
    <property type="match status" value="1"/>
</dbReference>
<dbReference type="Gene3D" id="3.30.9.10">
    <property type="entry name" value="D-Amino Acid Oxidase, subunit A, domain 2"/>
    <property type="match status" value="1"/>
</dbReference>
<evidence type="ECO:0000256" key="1">
    <source>
        <dbReference type="SAM" id="MobiDB-lite"/>
    </source>
</evidence>
<organism evidence="3 4">
    <name type="scientific">Chlamydomonas incerta</name>
    <dbReference type="NCBI Taxonomy" id="51695"/>
    <lineage>
        <taxon>Eukaryota</taxon>
        <taxon>Viridiplantae</taxon>
        <taxon>Chlorophyta</taxon>
        <taxon>core chlorophytes</taxon>
        <taxon>Chlorophyceae</taxon>
        <taxon>CS clade</taxon>
        <taxon>Chlamydomonadales</taxon>
        <taxon>Chlamydomonadaceae</taxon>
        <taxon>Chlamydomonas</taxon>
    </lineage>
</organism>
<sequence length="586" mass="58453">MLGTSYRSGTRGAAWRMPGAPALARAARGCTGFRPRHAFACSRGRGVASAPVPACAAAHGIGHDAAALPSSPGGSVPLHYAVVGAGLAGLAAAWQLLKRTPRGRPVHLHLYDAAGIAAGGSGAAAGLLHPYSPRGKLLWRGQEAMDEALQLVAAAEAAHAAAEAGPSAQQLAGAGGGGPFVWRDGLVRSAATIKQSADFAKAGQAAAAAAAAARQAPVTQKPEVGSSVGGSGGSSSTRIRVLSAAELEALVPGLQAPAHVSAGAASTTTPPEPGAEGPLAATAGMNGVGGNRRARRAAAAAATTTVDAAGNAGLLIEAGLVLDVGRYLRGLWLACQAEATARGDGSTAQLRLQRVTSLEQMRPCPTATGLESGADSRYDVVVVAAGAAAATILEVAALSLPLQLCQGLTLVMSPPAGGGDDAAGRDGAVPSGGYPAGAPSLLGQPYLAAQGRRQLVVGATKAYGWSPDQALAACCRSEYAAAREGDTPAVTGEATTGPAEQEAVEVLRAAACGVWRPLSAWQIDRVREGVRALPPRTQHGSLPLLGRVAPSSSWWLVAGLGSRGLVYHGWLGRLVAEAAVAVFEAP</sequence>
<dbReference type="InterPro" id="IPR006076">
    <property type="entry name" value="FAD-dep_OxRdtase"/>
</dbReference>
<dbReference type="GO" id="GO:0005737">
    <property type="term" value="C:cytoplasm"/>
    <property type="evidence" value="ECO:0007669"/>
    <property type="project" value="TreeGrafter"/>
</dbReference>
<feature type="domain" description="FAD dependent oxidoreductase" evidence="2">
    <location>
        <begin position="80"/>
        <end position="577"/>
    </location>
</feature>
<reference evidence="3" key="1">
    <citation type="journal article" date="2020" name="bioRxiv">
        <title>Comparative genomics of Chlamydomonas.</title>
        <authorList>
            <person name="Craig R.J."/>
            <person name="Hasan A.R."/>
            <person name="Ness R.W."/>
            <person name="Keightley P.D."/>
        </authorList>
    </citation>
    <scope>NUCLEOTIDE SEQUENCE</scope>
    <source>
        <strain evidence="3">SAG 7.73</strain>
    </source>
</reference>
<dbReference type="PANTHER" id="PTHR13847">
    <property type="entry name" value="SARCOSINE DEHYDROGENASE-RELATED"/>
    <property type="match status" value="1"/>
</dbReference>
<evidence type="ECO:0000313" key="4">
    <source>
        <dbReference type="Proteomes" id="UP000650467"/>
    </source>
</evidence>
<evidence type="ECO:0000259" key="2">
    <source>
        <dbReference type="Pfam" id="PF01266"/>
    </source>
</evidence>
<comment type="caution">
    <text evidence="3">The sequence shown here is derived from an EMBL/GenBank/DDBJ whole genome shotgun (WGS) entry which is preliminary data.</text>
</comment>
<dbReference type="Gene3D" id="3.50.50.60">
    <property type="entry name" value="FAD/NAD(P)-binding domain"/>
    <property type="match status" value="2"/>
</dbReference>
<dbReference type="Pfam" id="PF01266">
    <property type="entry name" value="DAO"/>
    <property type="match status" value="1"/>
</dbReference>
<evidence type="ECO:0000313" key="3">
    <source>
        <dbReference type="EMBL" id="KAG2436276.1"/>
    </source>
</evidence>
<accession>A0A835T2R4</accession>
<dbReference type="InterPro" id="IPR036188">
    <property type="entry name" value="FAD/NAD-bd_sf"/>
</dbReference>
<dbReference type="Proteomes" id="UP000650467">
    <property type="component" value="Unassembled WGS sequence"/>
</dbReference>
<protein>
    <recommendedName>
        <fullName evidence="2">FAD dependent oxidoreductase domain-containing protein</fullName>
    </recommendedName>
</protein>